<proteinExistence type="predicted"/>
<comment type="caution">
    <text evidence="1">The sequence shown here is derived from an EMBL/GenBank/DDBJ whole genome shotgun (WGS) entry which is preliminary data.</text>
</comment>
<gene>
    <name evidence="1" type="ORF">Raf01_98390</name>
</gene>
<dbReference type="EMBL" id="BONZ01000156">
    <property type="protein sequence ID" value="GIH21667.1"/>
    <property type="molecule type" value="Genomic_DNA"/>
</dbReference>
<protein>
    <submittedName>
        <fullName evidence="1">Uncharacterized protein</fullName>
    </submittedName>
</protein>
<accession>A0A8J3R4D1</accession>
<dbReference type="Proteomes" id="UP000642748">
    <property type="component" value="Unassembled WGS sequence"/>
</dbReference>
<reference evidence="1" key="1">
    <citation type="submission" date="2021-01" db="EMBL/GenBank/DDBJ databases">
        <title>Whole genome shotgun sequence of Rugosimonospora africana NBRC 104875.</title>
        <authorList>
            <person name="Komaki H."/>
            <person name="Tamura T."/>
        </authorList>
    </citation>
    <scope>NUCLEOTIDE SEQUENCE</scope>
    <source>
        <strain evidence="1">NBRC 104875</strain>
    </source>
</reference>
<keyword evidence="2" id="KW-1185">Reference proteome</keyword>
<evidence type="ECO:0000313" key="2">
    <source>
        <dbReference type="Proteomes" id="UP000642748"/>
    </source>
</evidence>
<dbReference type="AlphaFoldDB" id="A0A8J3R4D1"/>
<name>A0A8J3R4D1_9ACTN</name>
<organism evidence="1 2">
    <name type="scientific">Rugosimonospora africana</name>
    <dbReference type="NCBI Taxonomy" id="556532"/>
    <lineage>
        <taxon>Bacteria</taxon>
        <taxon>Bacillati</taxon>
        <taxon>Actinomycetota</taxon>
        <taxon>Actinomycetes</taxon>
        <taxon>Micromonosporales</taxon>
        <taxon>Micromonosporaceae</taxon>
        <taxon>Rugosimonospora</taxon>
    </lineage>
</organism>
<sequence length="122" mass="14209">MYQARLFFDAGSGGLLWMASLADRARWGQPVDLTRLPISADLRDELIRLVTWYDTSLNWDYPPDPGPWCESECERFNGSVRQALSRLREELGPGWSIADEFKECHEDPDRERYLADPRGFKR</sequence>
<evidence type="ECO:0000313" key="1">
    <source>
        <dbReference type="EMBL" id="GIH21667.1"/>
    </source>
</evidence>